<name>A0AAN0VRW8_9ENTR</name>
<dbReference type="AlphaFoldDB" id="A0AAN0VRW8"/>
<evidence type="ECO:0000313" key="3">
    <source>
        <dbReference type="EMBL" id="AIR59216.1"/>
    </source>
</evidence>
<dbReference type="SUPFAM" id="SSF51430">
    <property type="entry name" value="NAD(P)-linked oxidoreductase"/>
    <property type="match status" value="1"/>
</dbReference>
<dbReference type="PANTHER" id="PTHR43364:SF18">
    <property type="entry name" value="OXIDOREDUCTASE"/>
    <property type="match status" value="1"/>
</dbReference>
<evidence type="ECO:0000259" key="2">
    <source>
        <dbReference type="Pfam" id="PF00248"/>
    </source>
</evidence>
<dbReference type="InterPro" id="IPR050523">
    <property type="entry name" value="AKR_Detox_Biosynth"/>
</dbReference>
<dbReference type="EMBL" id="CP009458">
    <property type="protein sequence ID" value="AIR59216.1"/>
    <property type="molecule type" value="Genomic_DNA"/>
</dbReference>
<dbReference type="PANTHER" id="PTHR43364">
    <property type="entry name" value="NADH-SPECIFIC METHYLGLYOXAL REDUCTASE-RELATED"/>
    <property type="match status" value="1"/>
</dbReference>
<sequence>MQYVNLGQSGLQVSQYVLGTLTFGGDFGFDRAGSVDVKQAASMIALSRDAGINAIDTANLYSFGQAESILGEALLGQRDDWLLFSKARFRMHEGPNGSGASRQHLIPQVNDSLRRLKTDWLDFFWIHGWDGVTPVEETLEVMDSLVLAGKIRYWGVSNYSGWQLAKTKYLAEKLGYTAPVAQQIYYTAEGRDAEYELLPGGKEMGIGSMIWSPLGEGLLTGLIDRETPPQDGTRQGSTWTEPHISDRERLYQVIDVLKEVAAECGKTVPQVALAWVRQRPNVDSLVLGARNEAQLRENIASIHLTLTEAQMLKIEEAGRPAAIYPFWHRAQLALDLPSPAEKMYLEGWREIQGL</sequence>
<dbReference type="CDD" id="cd19091">
    <property type="entry name" value="AKR_PsAKR"/>
    <property type="match status" value="1"/>
</dbReference>
<dbReference type="InterPro" id="IPR023210">
    <property type="entry name" value="NADP_OxRdtase_dom"/>
</dbReference>
<dbReference type="Proteomes" id="UP000029516">
    <property type="component" value="Chromosome"/>
</dbReference>
<dbReference type="RefSeq" id="WP_039287000.1">
    <property type="nucleotide sequence ID" value="NZ_CP009458.1"/>
</dbReference>
<protein>
    <submittedName>
        <fullName evidence="3">Aldo/keto reductase</fullName>
    </submittedName>
</protein>
<dbReference type="GO" id="GO:0016491">
    <property type="term" value="F:oxidoreductase activity"/>
    <property type="evidence" value="ECO:0007669"/>
    <property type="project" value="UniProtKB-KW"/>
</dbReference>
<keyword evidence="1" id="KW-0560">Oxidoreductase</keyword>
<accession>A0AAN0VRW8</accession>
<proteinExistence type="predicted"/>
<dbReference type="Gene3D" id="3.20.20.100">
    <property type="entry name" value="NADP-dependent oxidoreductase domain"/>
    <property type="match status" value="1"/>
</dbReference>
<organism evidence="3 4">
    <name type="scientific">Cedecea neteri</name>
    <dbReference type="NCBI Taxonomy" id="158822"/>
    <lineage>
        <taxon>Bacteria</taxon>
        <taxon>Pseudomonadati</taxon>
        <taxon>Pseudomonadota</taxon>
        <taxon>Gammaproteobacteria</taxon>
        <taxon>Enterobacterales</taxon>
        <taxon>Enterobacteriaceae</taxon>
        <taxon>Cedecea</taxon>
    </lineage>
</organism>
<dbReference type="KEGG" id="cem:LH23_00650"/>
<gene>
    <name evidence="3" type="ORF">LH23_00650</name>
</gene>
<evidence type="ECO:0000256" key="1">
    <source>
        <dbReference type="ARBA" id="ARBA00023002"/>
    </source>
</evidence>
<dbReference type="FunFam" id="3.20.20.100:FF:000004">
    <property type="entry name" value="Oxidoreductase, aldo/keto reductase"/>
    <property type="match status" value="1"/>
</dbReference>
<evidence type="ECO:0000313" key="4">
    <source>
        <dbReference type="Proteomes" id="UP000029516"/>
    </source>
</evidence>
<dbReference type="GO" id="GO:0005829">
    <property type="term" value="C:cytosol"/>
    <property type="evidence" value="ECO:0007669"/>
    <property type="project" value="TreeGrafter"/>
</dbReference>
<dbReference type="InterPro" id="IPR036812">
    <property type="entry name" value="NAD(P)_OxRdtase_dom_sf"/>
</dbReference>
<dbReference type="Pfam" id="PF00248">
    <property type="entry name" value="Aldo_ket_red"/>
    <property type="match status" value="1"/>
</dbReference>
<reference evidence="3 4" key="1">
    <citation type="submission" date="2014-09" db="EMBL/GenBank/DDBJ databases">
        <authorList>
            <person name="Chan K.-G."/>
        </authorList>
    </citation>
    <scope>NUCLEOTIDE SEQUENCE [LARGE SCALE GENOMIC DNA]</scope>
    <source>
        <strain evidence="3 4">M006</strain>
    </source>
</reference>
<feature type="domain" description="NADP-dependent oxidoreductase" evidence="2">
    <location>
        <begin position="18"/>
        <end position="317"/>
    </location>
</feature>